<dbReference type="PANTHER" id="PTHR15154">
    <property type="entry name" value="HAMARTIN"/>
    <property type="match status" value="1"/>
</dbReference>
<dbReference type="InterPro" id="IPR007483">
    <property type="entry name" value="Hamartin"/>
</dbReference>
<gene>
    <name evidence="3" type="ORF">PCL_12971</name>
</gene>
<feature type="compositionally biased region" description="Basic and acidic residues" evidence="2">
    <location>
        <begin position="1215"/>
        <end position="1226"/>
    </location>
</feature>
<feature type="compositionally biased region" description="Polar residues" evidence="2">
    <location>
        <begin position="698"/>
        <end position="720"/>
    </location>
</feature>
<dbReference type="GO" id="GO:0033596">
    <property type="term" value="C:TSC1-TSC2 complex"/>
    <property type="evidence" value="ECO:0007669"/>
    <property type="project" value="TreeGrafter"/>
</dbReference>
<feature type="region of interest" description="Disordered" evidence="2">
    <location>
        <begin position="1524"/>
        <end position="1595"/>
    </location>
</feature>
<sequence>MPSLPSLVQPDKHPAGLLACPELPAPGARASRPQRRHDGQHPRIVRRDWWPDAAFRASVRSEVTLQLRWSHNWQGVWPPGGGAVTALAKALPRKCPAGTSRSPILHPSGAQAPRSEGVPSTPHQVPPYPPHLTCRLAPATWPRSDHPSVSRPVASSPGARRLQKPGRQGRYPHPTPPPTGLQLDPTLRDDTPELDLAPAVASSSSRLQHLPLPAPPAAHTPHQLRGTGIGTRPLHRALQGKLGGPDAAAKAPTMASSASLKELSKAIHAFIPHPTLPLPDSLVETIAAYLHKHEKYDEAASDRLQEELVSTFEKYVKGVPSASGPWIGILRRLLPVLQTPERVLPWFDSYKGLLDRTGLDKLVVDETVAALMDLVMFMDEYHVRSGGDSATNPIIDRLFSIWINRFYPEVVDEDTSHEYNERMVRDALKSFGKRRPKEFFTSLNTCFIEKQYRKATLRFLCDFLQDHPPHLHQVLHTSLFGNILKCLLHDTSTTIISSALTVLIMLLPHMPSSLVPHLPTLFNIYARLLFWDRERANHVEGQPDGGDHSSGWETCAYNPDMDDFPVAQLSNYYTILYGLYPINFMDYIRKPQRYLRHANITGSEDVEIQPTEIRHRSERFRRCHLLHPNFYTLTIDSEKTDFGRWIKSEAAEVVVECMSLCMTSDLYDTPDLDAPPPMPGSAATIIHEGIDKERSDSALLSGSLSRTDNWRNSQMTSTDSDSSHRTASMVIRRVSQSSQPSSRHVADEGTARGPSTDSPTIPAQLTQSPSHSQLQDMLHSNKVIKSSLHQSLANDSVPSLSLSHQESTADKSTAPPSTTVVPPSVSSPVSAMDLGTQVAHLQRRVLVLENDLSFERYVKQQHMAHIGELRRKLVVEAASEAETQNLIMLNRNLKSRFEEAKKGEMQVRKESEKSRAMAKKWEADLASKLKNLRDESKKATAELGALRRELDESKAECEKLRKLVCEGEVRELNWKQNMQSVDIERTEMERLKAQVEELTKSDRDHQAREMERKTAINSATAADAQAESTRLKLAAQEHDAGKTRILFESQVKELKRQLAEAQEERERPGANSNLTIEGALAASRAKQAEQQKQYDLLMRKYTALQSSLLDMQSETAAVAASSRGQDTQPAGGDYLSMSASPVMIKARPHRSISNADATGHNPTPPPGSLSGTPVSAELERRASTPQAGEGSGSGALSNSPGEQRHFGSGFHSRIRKDSRDKVKDDGGSSSSKAKKEKKSSGLRGIRGMSSDCAYLYEEMRTCKCEDLINDAMKGMECQASKTHGAAASHDARPSSSHVVRNNSNISQPFRDESDSWIPANGAARGREEGCLLCTNLGHRGGCKAAASCCHEVAVAAAKQDAQDREYEYYCYCPLQTSSIEQPDSQAVCQAKRRSDCQKPTSSKGEAWPSANGTNVRRAGVADDAAQGQTGGSGCAGKVSYNARRRASTKVGLGLPRFVPHEGGLAEVCQWGGAHALCLENFSAIAHPTGQQNTGEGGFPRWNPSTAVAKLRALEFQQILSLGDGSVQKKRRASSGPARDRSGQAIGAGKERGPRRGRPGSQSRCLHRAARLLSGLASPRDTPHHPPQARRHVSRAHMQVRGPPAIPTPGPGTKHAAALAQERTTPPAQLQWHTDLALGSTSPPTGPPCGTPIDSLRHDPVAQTKAACLGNRPGRLGPRPRAALIVSRGPITIHHNRSMQPARGRLGRDSMGWNHLPPTHPSLSQA</sequence>
<evidence type="ECO:0000256" key="1">
    <source>
        <dbReference type="SAM" id="Coils"/>
    </source>
</evidence>
<feature type="region of interest" description="Disordered" evidence="2">
    <location>
        <begin position="1152"/>
        <end position="1243"/>
    </location>
</feature>
<feature type="compositionally biased region" description="Polar residues" evidence="2">
    <location>
        <begin position="795"/>
        <end position="806"/>
    </location>
</feature>
<proteinExistence type="predicted"/>
<reference evidence="3 4" key="1">
    <citation type="journal article" date="2016" name="Front. Microbiol.">
        <title>Genome and transcriptome sequences reveal the specific parasitism of the nematophagous Purpureocillium lilacinum 36-1.</title>
        <authorList>
            <person name="Xie J."/>
            <person name="Li S."/>
            <person name="Mo C."/>
            <person name="Xiao X."/>
            <person name="Peng D."/>
            <person name="Wang G."/>
            <person name="Xiao Y."/>
        </authorList>
    </citation>
    <scope>NUCLEOTIDE SEQUENCE [LARGE SCALE GENOMIC DNA]</scope>
    <source>
        <strain evidence="3 4">36-1</strain>
    </source>
</reference>
<feature type="coiled-coil region" evidence="1">
    <location>
        <begin position="1044"/>
        <end position="1071"/>
    </location>
</feature>
<feature type="region of interest" description="Disordered" evidence="2">
    <location>
        <begin position="1695"/>
        <end position="1725"/>
    </location>
</feature>
<dbReference type="Pfam" id="PF04388">
    <property type="entry name" value="Hamartin"/>
    <property type="match status" value="1"/>
</dbReference>
<name>A0A2U3E7U0_PURLI</name>
<evidence type="ECO:0000256" key="2">
    <source>
        <dbReference type="SAM" id="MobiDB-lite"/>
    </source>
</evidence>
<evidence type="ECO:0000313" key="4">
    <source>
        <dbReference type="Proteomes" id="UP000245956"/>
    </source>
</evidence>
<feature type="region of interest" description="Disordered" evidence="2">
    <location>
        <begin position="1"/>
        <end position="40"/>
    </location>
</feature>
<organism evidence="3 4">
    <name type="scientific">Purpureocillium lilacinum</name>
    <name type="common">Paecilomyces lilacinus</name>
    <dbReference type="NCBI Taxonomy" id="33203"/>
    <lineage>
        <taxon>Eukaryota</taxon>
        <taxon>Fungi</taxon>
        <taxon>Dikarya</taxon>
        <taxon>Ascomycota</taxon>
        <taxon>Pezizomycotina</taxon>
        <taxon>Sordariomycetes</taxon>
        <taxon>Hypocreomycetidae</taxon>
        <taxon>Hypocreales</taxon>
        <taxon>Ophiocordycipitaceae</taxon>
        <taxon>Purpureocillium</taxon>
    </lineage>
</organism>
<keyword evidence="1" id="KW-0175">Coiled coil</keyword>
<dbReference type="GO" id="GO:0032007">
    <property type="term" value="P:negative regulation of TOR signaling"/>
    <property type="evidence" value="ECO:0007669"/>
    <property type="project" value="TreeGrafter"/>
</dbReference>
<dbReference type="InterPro" id="IPR016024">
    <property type="entry name" value="ARM-type_fold"/>
</dbReference>
<accession>A0A2U3E7U0</accession>
<feature type="region of interest" description="Disordered" evidence="2">
    <location>
        <begin position="94"/>
        <end position="192"/>
    </location>
</feature>
<evidence type="ECO:0000313" key="3">
    <source>
        <dbReference type="EMBL" id="PWI70572.1"/>
    </source>
</evidence>
<feature type="compositionally biased region" description="Low complexity" evidence="2">
    <location>
        <begin position="812"/>
        <end position="828"/>
    </location>
</feature>
<dbReference type="PANTHER" id="PTHR15154:SF2">
    <property type="entry name" value="HAMARTIN"/>
    <property type="match status" value="1"/>
</dbReference>
<protein>
    <submittedName>
        <fullName evidence="3">Hamartin</fullName>
    </submittedName>
</protein>
<feature type="coiled-coil region" evidence="1">
    <location>
        <begin position="922"/>
        <end position="1008"/>
    </location>
</feature>
<dbReference type="SUPFAM" id="SSF48371">
    <property type="entry name" value="ARM repeat"/>
    <property type="match status" value="1"/>
</dbReference>
<dbReference type="GO" id="GO:0051726">
    <property type="term" value="P:regulation of cell cycle"/>
    <property type="evidence" value="ECO:0007669"/>
    <property type="project" value="TreeGrafter"/>
</dbReference>
<feature type="region of interest" description="Disordered" evidence="2">
    <location>
        <begin position="694"/>
        <end position="774"/>
    </location>
</feature>
<feature type="region of interest" description="Disordered" evidence="2">
    <location>
        <begin position="795"/>
        <end position="828"/>
    </location>
</feature>
<feature type="region of interest" description="Disordered" evidence="2">
    <location>
        <begin position="1284"/>
        <end position="1313"/>
    </location>
</feature>
<feature type="compositionally biased region" description="Polar residues" evidence="2">
    <location>
        <begin position="753"/>
        <end position="774"/>
    </location>
</feature>
<dbReference type="EMBL" id="LCWV01000009">
    <property type="protein sequence ID" value="PWI70572.1"/>
    <property type="molecule type" value="Genomic_DNA"/>
</dbReference>
<comment type="caution">
    <text evidence="3">The sequence shown here is derived from an EMBL/GenBank/DDBJ whole genome shotgun (WGS) entry which is preliminary data.</text>
</comment>
<dbReference type="Proteomes" id="UP000245956">
    <property type="component" value="Unassembled WGS sequence"/>
</dbReference>
<feature type="compositionally biased region" description="Polar residues" evidence="2">
    <location>
        <begin position="1293"/>
        <end position="1307"/>
    </location>
</feature>